<accession>A0A6V8MM08</accession>
<evidence type="ECO:0000313" key="2">
    <source>
        <dbReference type="Proteomes" id="UP000556026"/>
    </source>
</evidence>
<dbReference type="Proteomes" id="UP000556026">
    <property type="component" value="Unassembled WGS sequence"/>
</dbReference>
<gene>
    <name evidence="1" type="ORF">GMST_33610</name>
</gene>
<dbReference type="RefSeq" id="WP_183355834.1">
    <property type="nucleotide sequence ID" value="NZ_BLXX01000011.1"/>
</dbReference>
<sequence>MPHTKGEDPDLIAKTEQLSKVVTTELHAYLLSLIPSPQRVVDVNNRHQESYAASLKGSPEDIKKCEESREESRQLHNLYQALGKAFAKVDPKVPQMLGFEQPNEKLTSAVPVLAEPQDFRVVYNPKGQLVGGLSRVLGAKAYEVWGCYGDPMVESNWIRLAESFNCRGIIIAGYEKGKVLWLKVRAIRNDGPGPWSNVVVINPT</sequence>
<organism evidence="1 2">
    <name type="scientific">Geomonas silvestris</name>
    <dbReference type="NCBI Taxonomy" id="2740184"/>
    <lineage>
        <taxon>Bacteria</taxon>
        <taxon>Pseudomonadati</taxon>
        <taxon>Thermodesulfobacteriota</taxon>
        <taxon>Desulfuromonadia</taxon>
        <taxon>Geobacterales</taxon>
        <taxon>Geobacteraceae</taxon>
        <taxon>Geomonas</taxon>
    </lineage>
</organism>
<evidence type="ECO:0000313" key="1">
    <source>
        <dbReference type="EMBL" id="GFO61036.1"/>
    </source>
</evidence>
<dbReference type="EMBL" id="BLXX01000011">
    <property type="protein sequence ID" value="GFO61036.1"/>
    <property type="molecule type" value="Genomic_DNA"/>
</dbReference>
<proteinExistence type="predicted"/>
<reference evidence="2" key="1">
    <citation type="submission" date="2020-06" db="EMBL/GenBank/DDBJ databases">
        <title>Draft genomic sequence of Geomonas sp. Red330.</title>
        <authorList>
            <person name="Itoh H."/>
            <person name="Zhenxing X."/>
            <person name="Ushijima N."/>
            <person name="Masuda Y."/>
            <person name="Shiratori Y."/>
            <person name="Senoo K."/>
        </authorList>
    </citation>
    <scope>NUCLEOTIDE SEQUENCE [LARGE SCALE GENOMIC DNA]</scope>
    <source>
        <strain evidence="2">Red330</strain>
    </source>
</reference>
<dbReference type="AlphaFoldDB" id="A0A6V8MM08"/>
<name>A0A6V8MM08_9BACT</name>
<protein>
    <submittedName>
        <fullName evidence="1">Uncharacterized protein</fullName>
    </submittedName>
</protein>
<comment type="caution">
    <text evidence="1">The sequence shown here is derived from an EMBL/GenBank/DDBJ whole genome shotgun (WGS) entry which is preliminary data.</text>
</comment>
<keyword evidence="2" id="KW-1185">Reference proteome</keyword>